<dbReference type="AlphaFoldDB" id="A0A8K0T9E4"/>
<dbReference type="EMBL" id="JAGPXD010000004">
    <property type="protein sequence ID" value="KAH7358691.1"/>
    <property type="molecule type" value="Genomic_DNA"/>
</dbReference>
<gene>
    <name evidence="2" type="ORF">B0T11DRAFT_106920</name>
</gene>
<feature type="compositionally biased region" description="Basic residues" evidence="1">
    <location>
        <begin position="133"/>
        <end position="146"/>
    </location>
</feature>
<dbReference type="Proteomes" id="UP000813385">
    <property type="component" value="Unassembled WGS sequence"/>
</dbReference>
<sequence length="248" mass="26365">MAISSQKTRPRPVKLHVHLPLQASALHSRAHPGDCGYDPGTLADECCALLYCTWQWSIGKRRTHGSPPEGFRHGLSLGPETRKKKRVPAARGRAHGPASPFLFRAGQAMSSRSRPSSPGRSTVSRPGQVGPLRRGHQHTSTRRRACAPRSGPCKPGNLAVAFTVFCCHICSLAPCPSGGPVARSPCLSYDAPSLIASCPYRPSPMPDFLPPVPLGASHPGPAHGYILSPISPPPSSPSSVMIPLNTQH</sequence>
<reference evidence="2" key="1">
    <citation type="journal article" date="2021" name="Nat. Commun.">
        <title>Genetic determinants of endophytism in the Arabidopsis root mycobiome.</title>
        <authorList>
            <person name="Mesny F."/>
            <person name="Miyauchi S."/>
            <person name="Thiergart T."/>
            <person name="Pickel B."/>
            <person name="Atanasova L."/>
            <person name="Karlsson M."/>
            <person name="Huettel B."/>
            <person name="Barry K.W."/>
            <person name="Haridas S."/>
            <person name="Chen C."/>
            <person name="Bauer D."/>
            <person name="Andreopoulos W."/>
            <person name="Pangilinan J."/>
            <person name="LaButti K."/>
            <person name="Riley R."/>
            <person name="Lipzen A."/>
            <person name="Clum A."/>
            <person name="Drula E."/>
            <person name="Henrissat B."/>
            <person name="Kohler A."/>
            <person name="Grigoriev I.V."/>
            <person name="Martin F.M."/>
            <person name="Hacquard S."/>
        </authorList>
    </citation>
    <scope>NUCLEOTIDE SEQUENCE</scope>
    <source>
        <strain evidence="2">MPI-CAGE-AT-0016</strain>
    </source>
</reference>
<evidence type="ECO:0000313" key="3">
    <source>
        <dbReference type="Proteomes" id="UP000813385"/>
    </source>
</evidence>
<feature type="compositionally biased region" description="Low complexity" evidence="1">
    <location>
        <begin position="110"/>
        <end position="126"/>
    </location>
</feature>
<evidence type="ECO:0000313" key="2">
    <source>
        <dbReference type="EMBL" id="KAH7358691.1"/>
    </source>
</evidence>
<protein>
    <submittedName>
        <fullName evidence="2">Uncharacterized protein</fullName>
    </submittedName>
</protein>
<proteinExistence type="predicted"/>
<evidence type="ECO:0000256" key="1">
    <source>
        <dbReference type="SAM" id="MobiDB-lite"/>
    </source>
</evidence>
<accession>A0A8K0T9E4</accession>
<comment type="caution">
    <text evidence="2">The sequence shown here is derived from an EMBL/GenBank/DDBJ whole genome shotgun (WGS) entry which is preliminary data.</text>
</comment>
<name>A0A8K0T9E4_9PEZI</name>
<feature type="compositionally biased region" description="Basic residues" evidence="1">
    <location>
        <begin position="82"/>
        <end position="94"/>
    </location>
</feature>
<keyword evidence="3" id="KW-1185">Reference proteome</keyword>
<organism evidence="2 3">
    <name type="scientific">Plectosphaerella cucumerina</name>
    <dbReference type="NCBI Taxonomy" id="40658"/>
    <lineage>
        <taxon>Eukaryota</taxon>
        <taxon>Fungi</taxon>
        <taxon>Dikarya</taxon>
        <taxon>Ascomycota</taxon>
        <taxon>Pezizomycotina</taxon>
        <taxon>Sordariomycetes</taxon>
        <taxon>Hypocreomycetidae</taxon>
        <taxon>Glomerellales</taxon>
        <taxon>Plectosphaerellaceae</taxon>
        <taxon>Plectosphaerella</taxon>
    </lineage>
</organism>
<feature type="region of interest" description="Disordered" evidence="1">
    <location>
        <begin position="62"/>
        <end position="150"/>
    </location>
</feature>